<evidence type="ECO:0000313" key="1">
    <source>
        <dbReference type="EMBL" id="KAF2249610.1"/>
    </source>
</evidence>
<dbReference type="AlphaFoldDB" id="A0A6A6IJ62"/>
<dbReference type="EMBL" id="ML987194">
    <property type="protein sequence ID" value="KAF2249610.1"/>
    <property type="molecule type" value="Genomic_DNA"/>
</dbReference>
<keyword evidence="2" id="KW-1185">Reference proteome</keyword>
<reference evidence="1" key="1">
    <citation type="journal article" date="2020" name="Stud. Mycol.">
        <title>101 Dothideomycetes genomes: a test case for predicting lifestyles and emergence of pathogens.</title>
        <authorList>
            <person name="Haridas S."/>
            <person name="Albert R."/>
            <person name="Binder M."/>
            <person name="Bloem J."/>
            <person name="Labutti K."/>
            <person name="Salamov A."/>
            <person name="Andreopoulos B."/>
            <person name="Baker S."/>
            <person name="Barry K."/>
            <person name="Bills G."/>
            <person name="Bluhm B."/>
            <person name="Cannon C."/>
            <person name="Castanera R."/>
            <person name="Culley D."/>
            <person name="Daum C."/>
            <person name="Ezra D."/>
            <person name="Gonzalez J."/>
            <person name="Henrissat B."/>
            <person name="Kuo A."/>
            <person name="Liang C."/>
            <person name="Lipzen A."/>
            <person name="Lutzoni F."/>
            <person name="Magnuson J."/>
            <person name="Mondo S."/>
            <person name="Nolan M."/>
            <person name="Ohm R."/>
            <person name="Pangilinan J."/>
            <person name="Park H.-J."/>
            <person name="Ramirez L."/>
            <person name="Alfaro M."/>
            <person name="Sun H."/>
            <person name="Tritt A."/>
            <person name="Yoshinaga Y."/>
            <person name="Zwiers L.-H."/>
            <person name="Turgeon B."/>
            <person name="Goodwin S."/>
            <person name="Spatafora J."/>
            <person name="Crous P."/>
            <person name="Grigoriev I."/>
        </authorList>
    </citation>
    <scope>NUCLEOTIDE SEQUENCE</scope>
    <source>
        <strain evidence="1">CBS 122368</strain>
    </source>
</reference>
<proteinExistence type="predicted"/>
<name>A0A6A6IJ62_9PLEO</name>
<gene>
    <name evidence="1" type="ORF">BU26DRAFT_518211</name>
</gene>
<dbReference type="OrthoDB" id="270602at2759"/>
<dbReference type="RefSeq" id="XP_033684614.1">
    <property type="nucleotide sequence ID" value="XM_033828757.1"/>
</dbReference>
<dbReference type="Proteomes" id="UP000800094">
    <property type="component" value="Unassembled WGS sequence"/>
</dbReference>
<dbReference type="GeneID" id="54582087"/>
<protein>
    <submittedName>
        <fullName evidence="1">Uncharacterized protein</fullName>
    </submittedName>
</protein>
<organism evidence="1 2">
    <name type="scientific">Trematosphaeria pertusa</name>
    <dbReference type="NCBI Taxonomy" id="390896"/>
    <lineage>
        <taxon>Eukaryota</taxon>
        <taxon>Fungi</taxon>
        <taxon>Dikarya</taxon>
        <taxon>Ascomycota</taxon>
        <taxon>Pezizomycotina</taxon>
        <taxon>Dothideomycetes</taxon>
        <taxon>Pleosporomycetidae</taxon>
        <taxon>Pleosporales</taxon>
        <taxon>Massarineae</taxon>
        <taxon>Trematosphaeriaceae</taxon>
        <taxon>Trematosphaeria</taxon>
    </lineage>
</organism>
<evidence type="ECO:0000313" key="2">
    <source>
        <dbReference type="Proteomes" id="UP000800094"/>
    </source>
</evidence>
<sequence>MLLLSPEPVPGPRILDPAEFHSQLHGFLDRYSLNSAAKNPVANRTPRGRKVDVIEGLPLPGSLAGSYFGR</sequence>
<accession>A0A6A6IJ62</accession>